<dbReference type="SUPFAM" id="SSF52151">
    <property type="entry name" value="FabD/lysophospholipase-like"/>
    <property type="match status" value="1"/>
</dbReference>
<keyword evidence="2 3" id="KW-0443">Lipid metabolism</keyword>
<dbReference type="EMBL" id="MRCB01000023">
    <property type="protein sequence ID" value="OKH21069.1"/>
    <property type="molecule type" value="Genomic_DNA"/>
</dbReference>
<sequence length="266" mass="29245">MSNLLKILSIDGGGIRGIISAIILAEIEKLTQKPISELFALIVGTSTGGILALGLTVPNAEGKPRYSAEDLIALYENEGGRIFSRSLWHKIRAAGNLLEEKYPSDGIKGVLAEYFGETRLKEALTEVLITSYEIEQRIPFFFKSTSAKDSLKTASRDFFMKQVARATSAAPTYFEPIRIETDDLAKSYALIDGGVFANNPTMCALVEAKTTFPDVNDFLVVSLGTGELIRPILYEQAREWGKAEWGQPLLSVVFSGINKTVDYQLH</sequence>
<feature type="active site" description="Nucleophile" evidence="3">
    <location>
        <position position="46"/>
    </location>
</feature>
<protein>
    <submittedName>
        <fullName evidence="5">Patatin</fullName>
    </submittedName>
</protein>
<keyword evidence="3" id="KW-0378">Hydrolase</keyword>
<organism evidence="5 6">
    <name type="scientific">Hydrococcus rivularis NIES-593</name>
    <dbReference type="NCBI Taxonomy" id="1921803"/>
    <lineage>
        <taxon>Bacteria</taxon>
        <taxon>Bacillati</taxon>
        <taxon>Cyanobacteriota</taxon>
        <taxon>Cyanophyceae</taxon>
        <taxon>Pleurocapsales</taxon>
        <taxon>Hydrococcaceae</taxon>
        <taxon>Hydrococcus</taxon>
    </lineage>
</organism>
<evidence type="ECO:0000313" key="5">
    <source>
        <dbReference type="EMBL" id="OKH21069.1"/>
    </source>
</evidence>
<proteinExistence type="inferred from homology"/>
<gene>
    <name evidence="5" type="ORF">NIES593_16705</name>
</gene>
<evidence type="ECO:0000256" key="1">
    <source>
        <dbReference type="ARBA" id="ARBA00010240"/>
    </source>
</evidence>
<dbReference type="Proteomes" id="UP000186868">
    <property type="component" value="Unassembled WGS sequence"/>
</dbReference>
<dbReference type="GO" id="GO:0004620">
    <property type="term" value="F:phospholipase activity"/>
    <property type="evidence" value="ECO:0007669"/>
    <property type="project" value="TreeGrafter"/>
</dbReference>
<feature type="short sequence motif" description="GXSXG" evidence="3">
    <location>
        <begin position="44"/>
        <end position="48"/>
    </location>
</feature>
<evidence type="ECO:0000256" key="2">
    <source>
        <dbReference type="ARBA" id="ARBA00023098"/>
    </source>
</evidence>
<accession>A0A1U7HBX0</accession>
<dbReference type="InterPro" id="IPR002641">
    <property type="entry name" value="PNPLA_dom"/>
</dbReference>
<dbReference type="AlphaFoldDB" id="A0A1U7HBX0"/>
<comment type="caution">
    <text evidence="5">The sequence shown here is derived from an EMBL/GenBank/DDBJ whole genome shotgun (WGS) entry which is preliminary data.</text>
</comment>
<dbReference type="PANTHER" id="PTHR32176">
    <property type="entry name" value="XYLOSE ISOMERASE"/>
    <property type="match status" value="1"/>
</dbReference>
<dbReference type="Gene3D" id="3.40.1090.10">
    <property type="entry name" value="Cytosolic phospholipase A2 catalytic domain"/>
    <property type="match status" value="1"/>
</dbReference>
<keyword evidence="3" id="KW-0442">Lipid degradation</keyword>
<feature type="active site" description="Proton acceptor" evidence="3">
    <location>
        <position position="192"/>
    </location>
</feature>
<feature type="short sequence motif" description="GXGXXG" evidence="3">
    <location>
        <begin position="12"/>
        <end position="17"/>
    </location>
</feature>
<dbReference type="Pfam" id="PF01734">
    <property type="entry name" value="Patatin"/>
    <property type="match status" value="1"/>
</dbReference>
<dbReference type="RefSeq" id="WP_073600670.1">
    <property type="nucleotide sequence ID" value="NZ_MRCB01000023.1"/>
</dbReference>
<evidence type="ECO:0000256" key="3">
    <source>
        <dbReference type="PROSITE-ProRule" id="PRU01161"/>
    </source>
</evidence>
<evidence type="ECO:0000259" key="4">
    <source>
        <dbReference type="PROSITE" id="PS51635"/>
    </source>
</evidence>
<dbReference type="GO" id="GO:0016042">
    <property type="term" value="P:lipid catabolic process"/>
    <property type="evidence" value="ECO:0007669"/>
    <property type="project" value="UniProtKB-UniRule"/>
</dbReference>
<name>A0A1U7HBX0_9CYAN</name>
<feature type="domain" description="PNPLA" evidence="4">
    <location>
        <begin position="8"/>
        <end position="205"/>
    </location>
</feature>
<evidence type="ECO:0000313" key="6">
    <source>
        <dbReference type="Proteomes" id="UP000186868"/>
    </source>
</evidence>
<dbReference type="PANTHER" id="PTHR32176:SF92">
    <property type="entry name" value="XYLOSE ISOMERASE"/>
    <property type="match status" value="1"/>
</dbReference>
<keyword evidence="6" id="KW-1185">Reference proteome</keyword>
<comment type="similarity">
    <text evidence="1">Belongs to the patatin family.</text>
</comment>
<dbReference type="InterPro" id="IPR016035">
    <property type="entry name" value="Acyl_Trfase/lysoPLipase"/>
</dbReference>
<dbReference type="GO" id="GO:0047372">
    <property type="term" value="F:monoacylglycerol lipase activity"/>
    <property type="evidence" value="ECO:0007669"/>
    <property type="project" value="TreeGrafter"/>
</dbReference>
<dbReference type="STRING" id="1921803.NIES593_16705"/>
<feature type="short sequence motif" description="DGA/G" evidence="3">
    <location>
        <begin position="192"/>
        <end position="194"/>
    </location>
</feature>
<reference evidence="5 6" key="1">
    <citation type="submission" date="2016-11" db="EMBL/GenBank/DDBJ databases">
        <title>Draft Genome Sequences of Nine Cyanobacterial Strains from Diverse Habitats.</title>
        <authorList>
            <person name="Zhu T."/>
            <person name="Hou S."/>
            <person name="Lu X."/>
            <person name="Hess W.R."/>
        </authorList>
    </citation>
    <scope>NUCLEOTIDE SEQUENCE [LARGE SCALE GENOMIC DNA]</scope>
    <source>
        <strain evidence="5 6">NIES-593</strain>
    </source>
</reference>
<dbReference type="PROSITE" id="PS51635">
    <property type="entry name" value="PNPLA"/>
    <property type="match status" value="1"/>
</dbReference>